<evidence type="ECO:0000313" key="2">
    <source>
        <dbReference type="EMBL" id="TQV98227.1"/>
    </source>
</evidence>
<dbReference type="AlphaFoldDB" id="A0A545V922"/>
<comment type="caution">
    <text evidence="2">The sequence shown here is derived from an EMBL/GenBank/DDBJ whole genome shotgun (WGS) entry which is preliminary data.</text>
</comment>
<dbReference type="EMBL" id="SPUK01000003">
    <property type="protein sequence ID" value="TQV98227.1"/>
    <property type="molecule type" value="Genomic_DNA"/>
</dbReference>
<protein>
    <submittedName>
        <fullName evidence="2">Uncharacterized protein</fullName>
    </submittedName>
</protein>
<dbReference type="Proteomes" id="UP000315783">
    <property type="component" value="Unassembled WGS sequence"/>
</dbReference>
<evidence type="ECO:0000256" key="1">
    <source>
        <dbReference type="SAM" id="MobiDB-lite"/>
    </source>
</evidence>
<keyword evidence="3" id="KW-1185">Reference proteome</keyword>
<feature type="compositionally biased region" description="Basic and acidic residues" evidence="1">
    <location>
        <begin position="206"/>
        <end position="217"/>
    </location>
</feature>
<evidence type="ECO:0000313" key="3">
    <source>
        <dbReference type="Proteomes" id="UP000315783"/>
    </source>
</evidence>
<name>A0A545V922_9HYPO</name>
<accession>A0A545V922</accession>
<sequence length="217" mass="24050">MRSRPMRPPATMVDKARLLVTQLENDIAAFKVLNALPTLRPVPRWLDELNECLDKLRRHLEIIESSASENDDFDYVGAIIEYAAIDGTFLDAGPALGSARSTTHSAAPTQTNTPEAATQRLSTRVNDMPMSPPHTTSILATGGSLFPSAWPSLQSRFRDERAADPFLFSWPRLYPAFGDMHLGTAREGESAVSGRSDQPSQRQKRSSRDRATVRRKS</sequence>
<gene>
    <name evidence="2" type="ORF">IF1G_02307</name>
</gene>
<feature type="region of interest" description="Disordered" evidence="1">
    <location>
        <begin position="185"/>
        <end position="217"/>
    </location>
</feature>
<reference evidence="2 3" key="1">
    <citation type="journal article" date="2019" name="Appl. Microbiol. Biotechnol.">
        <title>Genome sequence of Isaria javanica and comparative genome analysis insights into family S53 peptidase evolution in fungal entomopathogens.</title>
        <authorList>
            <person name="Lin R."/>
            <person name="Zhang X."/>
            <person name="Xin B."/>
            <person name="Zou M."/>
            <person name="Gao Y."/>
            <person name="Qin F."/>
            <person name="Hu Q."/>
            <person name="Xie B."/>
            <person name="Cheng X."/>
        </authorList>
    </citation>
    <scope>NUCLEOTIDE SEQUENCE [LARGE SCALE GENOMIC DNA]</scope>
    <source>
        <strain evidence="2 3">IJ1G</strain>
    </source>
</reference>
<proteinExistence type="predicted"/>
<organism evidence="2 3">
    <name type="scientific">Cordyceps javanica</name>
    <dbReference type="NCBI Taxonomy" id="43265"/>
    <lineage>
        <taxon>Eukaryota</taxon>
        <taxon>Fungi</taxon>
        <taxon>Dikarya</taxon>
        <taxon>Ascomycota</taxon>
        <taxon>Pezizomycotina</taxon>
        <taxon>Sordariomycetes</taxon>
        <taxon>Hypocreomycetidae</taxon>
        <taxon>Hypocreales</taxon>
        <taxon>Cordycipitaceae</taxon>
        <taxon>Cordyceps</taxon>
    </lineage>
</organism>